<protein>
    <recommendedName>
        <fullName evidence="5">Membrane transport protein MMPL domain-containing protein</fullName>
    </recommendedName>
</protein>
<evidence type="ECO:0000256" key="2">
    <source>
        <dbReference type="SAM" id="Phobius"/>
    </source>
</evidence>
<evidence type="ECO:0008006" key="5">
    <source>
        <dbReference type="Google" id="ProtNLM"/>
    </source>
</evidence>
<keyword evidence="2" id="KW-1133">Transmembrane helix</keyword>
<keyword evidence="2" id="KW-0812">Transmembrane</keyword>
<comment type="caution">
    <text evidence="3">The sequence shown here is derived from an EMBL/GenBank/DDBJ whole genome shotgun (WGS) entry which is preliminary data.</text>
</comment>
<keyword evidence="4" id="KW-1185">Reference proteome</keyword>
<accession>A0ABV2PAT3</accession>
<evidence type="ECO:0000256" key="1">
    <source>
        <dbReference type="SAM" id="MobiDB-lite"/>
    </source>
</evidence>
<dbReference type="GeneID" id="92754612"/>
<feature type="region of interest" description="Disordered" evidence="1">
    <location>
        <begin position="65"/>
        <end position="101"/>
    </location>
</feature>
<dbReference type="Proteomes" id="UP001549307">
    <property type="component" value="Unassembled WGS sequence"/>
</dbReference>
<organism evidence="3 4">
    <name type="scientific">Arthrobacter bambusae</name>
    <dbReference type="NCBI Taxonomy" id="1338426"/>
    <lineage>
        <taxon>Bacteria</taxon>
        <taxon>Bacillati</taxon>
        <taxon>Actinomycetota</taxon>
        <taxon>Actinomycetes</taxon>
        <taxon>Micrococcales</taxon>
        <taxon>Micrococcaceae</taxon>
        <taxon>Arthrobacter</taxon>
    </lineage>
</organism>
<sequence>MKSLNGMAMTAALAFTDAPDVHLLFMAGLVFLAGVAGVGAVTLLLLLAPFAALLVARPRMKRTLESTTAPAAPAAIPFQRKRPDGGAGRLPSSRTRGDEAA</sequence>
<evidence type="ECO:0000313" key="4">
    <source>
        <dbReference type="Proteomes" id="UP001549307"/>
    </source>
</evidence>
<feature type="transmembrane region" description="Helical" evidence="2">
    <location>
        <begin position="23"/>
        <end position="56"/>
    </location>
</feature>
<name>A0ABV2PAT3_9MICC</name>
<dbReference type="EMBL" id="JBEPSN010000010">
    <property type="protein sequence ID" value="MET4541885.1"/>
    <property type="molecule type" value="Genomic_DNA"/>
</dbReference>
<reference evidence="3 4" key="1">
    <citation type="submission" date="2024-06" db="EMBL/GenBank/DDBJ databases">
        <title>Sorghum-associated microbial communities from plants grown in Nebraska, USA.</title>
        <authorList>
            <person name="Schachtman D."/>
        </authorList>
    </citation>
    <scope>NUCLEOTIDE SEQUENCE [LARGE SCALE GENOMIC DNA]</scope>
    <source>
        <strain evidence="3 4">3552</strain>
    </source>
</reference>
<keyword evidence="2" id="KW-0472">Membrane</keyword>
<proteinExistence type="predicted"/>
<evidence type="ECO:0000313" key="3">
    <source>
        <dbReference type="EMBL" id="MET4541885.1"/>
    </source>
</evidence>
<gene>
    <name evidence="3" type="ORF">ABIE37_003687</name>
</gene>
<dbReference type="RefSeq" id="WP_354232030.1">
    <property type="nucleotide sequence ID" value="NZ_JBEPSN010000010.1"/>
</dbReference>